<feature type="domain" description="Methyl-accepting transducer" evidence="7">
    <location>
        <begin position="147"/>
        <end position="390"/>
    </location>
</feature>
<keyword evidence="6" id="KW-0812">Transmembrane</keyword>
<dbReference type="InterPro" id="IPR003660">
    <property type="entry name" value="HAMP_dom"/>
</dbReference>
<evidence type="ECO:0000256" key="6">
    <source>
        <dbReference type="SAM" id="Phobius"/>
    </source>
</evidence>
<dbReference type="InterPro" id="IPR000727">
    <property type="entry name" value="T_SNARE_dom"/>
</dbReference>
<evidence type="ECO:0000259" key="9">
    <source>
        <dbReference type="PROSITE" id="PS50885"/>
    </source>
</evidence>
<name>A0A6M8HWP0_9PROT</name>
<evidence type="ECO:0000256" key="5">
    <source>
        <dbReference type="PROSITE-ProRule" id="PRU00284"/>
    </source>
</evidence>
<dbReference type="SUPFAM" id="SSF58104">
    <property type="entry name" value="Methyl-accepting chemotaxis protein (MCP) signaling domain"/>
    <property type="match status" value="1"/>
</dbReference>
<dbReference type="EMBL" id="CP053708">
    <property type="protein sequence ID" value="QKE92740.1"/>
    <property type="molecule type" value="Genomic_DNA"/>
</dbReference>
<dbReference type="Gene3D" id="6.10.340.10">
    <property type="match status" value="1"/>
</dbReference>
<dbReference type="SMART" id="SM00283">
    <property type="entry name" value="MA"/>
    <property type="match status" value="1"/>
</dbReference>
<dbReference type="Gene3D" id="1.10.287.950">
    <property type="entry name" value="Methyl-accepting chemotaxis protein"/>
    <property type="match status" value="1"/>
</dbReference>
<dbReference type="InterPro" id="IPR004089">
    <property type="entry name" value="MCPsignal_dom"/>
</dbReference>
<accession>A0A6M8HWP0</accession>
<proteinExistence type="inferred from homology"/>
<evidence type="ECO:0000256" key="4">
    <source>
        <dbReference type="ARBA" id="ARBA00029447"/>
    </source>
</evidence>
<evidence type="ECO:0000256" key="3">
    <source>
        <dbReference type="ARBA" id="ARBA00023224"/>
    </source>
</evidence>
<protein>
    <submittedName>
        <fullName evidence="10">HAMP domain-containing protein</fullName>
    </submittedName>
</protein>
<keyword evidence="2" id="KW-0997">Cell inner membrane</keyword>
<evidence type="ECO:0000256" key="2">
    <source>
        <dbReference type="ARBA" id="ARBA00022519"/>
    </source>
</evidence>
<feature type="transmembrane region" description="Helical" evidence="6">
    <location>
        <begin position="39"/>
        <end position="60"/>
    </location>
</feature>
<dbReference type="Pfam" id="PF00015">
    <property type="entry name" value="MCPsignal"/>
    <property type="match status" value="1"/>
</dbReference>
<keyword evidence="6" id="KW-0472">Membrane</keyword>
<keyword evidence="3 5" id="KW-0807">Transducer</keyword>
<evidence type="ECO:0000313" key="11">
    <source>
        <dbReference type="Proteomes" id="UP000500767"/>
    </source>
</evidence>
<keyword evidence="6" id="KW-1133">Transmembrane helix</keyword>
<dbReference type="PANTHER" id="PTHR32089">
    <property type="entry name" value="METHYL-ACCEPTING CHEMOTAXIS PROTEIN MCPB"/>
    <property type="match status" value="1"/>
</dbReference>
<dbReference type="Proteomes" id="UP000500767">
    <property type="component" value="Chromosome"/>
</dbReference>
<gene>
    <name evidence="10" type="ORF">HN018_16810</name>
</gene>
<evidence type="ECO:0000313" key="10">
    <source>
        <dbReference type="EMBL" id="QKE92740.1"/>
    </source>
</evidence>
<evidence type="ECO:0000259" key="7">
    <source>
        <dbReference type="PROSITE" id="PS50111"/>
    </source>
</evidence>
<reference evidence="10 11" key="1">
    <citation type="journal article" date="2014" name="World J. Microbiol. Biotechnol.">
        <title>Biodiversity and physiological characteristics of Antarctic and Arctic lichens-associated bacteria.</title>
        <authorList>
            <person name="Lee Y.M."/>
            <person name="Kim E.H."/>
            <person name="Lee H.K."/>
            <person name="Hong S.G."/>
        </authorList>
    </citation>
    <scope>NUCLEOTIDE SEQUENCE [LARGE SCALE GENOMIC DNA]</scope>
    <source>
        <strain evidence="10 11">PAMC 26569</strain>
    </source>
</reference>
<feature type="domain" description="HAMP" evidence="9">
    <location>
        <begin position="61"/>
        <end position="114"/>
    </location>
</feature>
<evidence type="ECO:0000259" key="8">
    <source>
        <dbReference type="PROSITE" id="PS50192"/>
    </source>
</evidence>
<evidence type="ECO:0000256" key="1">
    <source>
        <dbReference type="ARBA" id="ARBA00004429"/>
    </source>
</evidence>
<dbReference type="PROSITE" id="PS50885">
    <property type="entry name" value="HAMP"/>
    <property type="match status" value="1"/>
</dbReference>
<dbReference type="AlphaFoldDB" id="A0A6M8HWP0"/>
<dbReference type="KEGG" id="lck:HN018_16810"/>
<dbReference type="GO" id="GO:0005886">
    <property type="term" value="C:plasma membrane"/>
    <property type="evidence" value="ECO:0007669"/>
    <property type="project" value="UniProtKB-SubCell"/>
</dbReference>
<dbReference type="Pfam" id="PF00672">
    <property type="entry name" value="HAMP"/>
    <property type="match status" value="1"/>
</dbReference>
<dbReference type="CDD" id="cd06225">
    <property type="entry name" value="HAMP"/>
    <property type="match status" value="1"/>
</dbReference>
<dbReference type="SMART" id="SM00304">
    <property type="entry name" value="HAMP"/>
    <property type="match status" value="1"/>
</dbReference>
<comment type="subcellular location">
    <subcellularLocation>
        <location evidence="1">Cell inner membrane</location>
        <topology evidence="1">Multi-pass membrane protein</topology>
    </subcellularLocation>
</comment>
<dbReference type="PROSITE" id="PS50111">
    <property type="entry name" value="CHEMOTAXIS_TRANSDUC_2"/>
    <property type="match status" value="1"/>
</dbReference>
<dbReference type="GO" id="GO:0007165">
    <property type="term" value="P:signal transduction"/>
    <property type="evidence" value="ECO:0007669"/>
    <property type="project" value="UniProtKB-KW"/>
</dbReference>
<keyword evidence="2" id="KW-1003">Cell membrane</keyword>
<dbReference type="PANTHER" id="PTHR32089:SF112">
    <property type="entry name" value="LYSOZYME-LIKE PROTEIN-RELATED"/>
    <property type="match status" value="1"/>
</dbReference>
<dbReference type="PROSITE" id="PS50192">
    <property type="entry name" value="T_SNARE"/>
    <property type="match status" value="1"/>
</dbReference>
<feature type="domain" description="T-SNARE coiled-coil homology" evidence="8">
    <location>
        <begin position="306"/>
        <end position="368"/>
    </location>
</feature>
<comment type="similarity">
    <text evidence="4">Belongs to the methyl-accepting chemotaxis (MCP) protein family.</text>
</comment>
<sequence>MNPAMNDFRQAIQDASDFNVRDGTHRADRGASLGRSAHAWIIVVLCAMALFCILTGWSMIRSISRPLAAMTASMHRLASRDLATTIPGVGRADEIGRMATAVQVFKDGMIEADRLAAEQDAARALKERQSIRMSELVRDFEARVGSMVGLLASASTELEATAHSMTGSADQANRQATTVAAAAAEAGIGVRTVAAAAEELSVSISEIGRQVAQSARITGRAVDDARRTDTIVRTLADEAQKIGGVVGLIQNVASQTNLLALNATIEAARAGDAGKGFAVVASEVKNLASQTAQATAEIAGRVTRIQDATREAVEAIRAITSTIEEVSMIATTIAAAVEQQGAATSEIARNVQQTATAANDVTINVAGVSQAANDTGTAAGEVLSAAAGLSKQAEQLSSEVGVFVQGVRAA</sequence>
<keyword evidence="11" id="KW-1185">Reference proteome</keyword>
<organism evidence="10 11">
    <name type="scientific">Lichenicola cladoniae</name>
    <dbReference type="NCBI Taxonomy" id="1484109"/>
    <lineage>
        <taxon>Bacteria</taxon>
        <taxon>Pseudomonadati</taxon>
        <taxon>Pseudomonadota</taxon>
        <taxon>Alphaproteobacteria</taxon>
        <taxon>Acetobacterales</taxon>
        <taxon>Acetobacteraceae</taxon>
        <taxon>Lichenicola</taxon>
    </lineage>
</organism>